<feature type="compositionally biased region" description="Pro residues" evidence="1">
    <location>
        <begin position="89"/>
        <end position="105"/>
    </location>
</feature>
<keyword evidence="3" id="KW-1185">Reference proteome</keyword>
<evidence type="ECO:0000256" key="1">
    <source>
        <dbReference type="SAM" id="MobiDB-lite"/>
    </source>
</evidence>
<evidence type="ECO:0000313" key="2">
    <source>
        <dbReference type="EMBL" id="SDS35604.1"/>
    </source>
</evidence>
<evidence type="ECO:0000313" key="3">
    <source>
        <dbReference type="Proteomes" id="UP000182237"/>
    </source>
</evidence>
<dbReference type="InterPro" id="IPR009003">
    <property type="entry name" value="Peptidase_S1_PA"/>
</dbReference>
<sequence>MGHRFRGRSRTLALAAAVTIGTTGVAGVPAAHAQERQVPQLPHVAEAAQLVDAIAGAIEVPEPPKLPNAPVLPVLPSVQLSELPDVHAPAPPQLPELPVPAPAPAPFAGAAQPPVETPAGPPVEAPVETAARAVDPNYVWRTGLPARVLAGKPFAEKVLHRVPGSFHDAPAIPAESDAARERGVSLYGPGTPVYVGDSMCTVAVAGYDESGRKVAITAGHCGAPGTPVASADSPQVGDSGTVVATNPELDYSVIELGSNSEVSRTYNGVTINTVGGAPQRPGTVVCKKGVASGHTCGMTFHEWDRNNISQVCAMYGDSGAPLVAGDRLVGLVTGGFFPPEVNLACHTPLQGALHAPTVSTRMDAVMSDIEGRDAPGRGFTLPE</sequence>
<dbReference type="Proteomes" id="UP000182237">
    <property type="component" value="Chromosome I"/>
</dbReference>
<evidence type="ECO:0008006" key="4">
    <source>
        <dbReference type="Google" id="ProtNLM"/>
    </source>
</evidence>
<dbReference type="CDD" id="cd21112">
    <property type="entry name" value="alphaLP-like"/>
    <property type="match status" value="1"/>
</dbReference>
<dbReference type="STRING" id="1203190.GCA_000312345_01681"/>
<gene>
    <name evidence="2" type="ORF">SAMN04488539_1510</name>
</gene>
<dbReference type="RefSeq" id="WP_019194486.1">
    <property type="nucleotide sequence ID" value="NZ_LT629765.1"/>
</dbReference>
<name>A0A1H1RIP3_9CORY</name>
<dbReference type="AlphaFoldDB" id="A0A1H1RIP3"/>
<dbReference type="InterPro" id="IPR043504">
    <property type="entry name" value="Peptidase_S1_PA_chymotrypsin"/>
</dbReference>
<dbReference type="Gene3D" id="2.40.10.10">
    <property type="entry name" value="Trypsin-like serine proteases"/>
    <property type="match status" value="2"/>
</dbReference>
<protein>
    <recommendedName>
        <fullName evidence="4">Trypsin</fullName>
    </recommendedName>
</protein>
<accession>A0A1H1RIP3</accession>
<feature type="region of interest" description="Disordered" evidence="1">
    <location>
        <begin position="86"/>
        <end position="121"/>
    </location>
</feature>
<organism evidence="2 3">
    <name type="scientific">Corynebacterium timonense</name>
    <dbReference type="NCBI Taxonomy" id="441500"/>
    <lineage>
        <taxon>Bacteria</taxon>
        <taxon>Bacillati</taxon>
        <taxon>Actinomycetota</taxon>
        <taxon>Actinomycetes</taxon>
        <taxon>Mycobacteriales</taxon>
        <taxon>Corynebacteriaceae</taxon>
        <taxon>Corynebacterium</taxon>
    </lineage>
</organism>
<reference evidence="2 3" key="1">
    <citation type="submission" date="2016-10" db="EMBL/GenBank/DDBJ databases">
        <authorList>
            <person name="de Groot N.N."/>
        </authorList>
    </citation>
    <scope>NUCLEOTIDE SEQUENCE [LARGE SCALE GENOMIC DNA]</scope>
    <source>
        <strain evidence="2 3">DSM 45434</strain>
    </source>
</reference>
<dbReference type="EMBL" id="LT629765">
    <property type="protein sequence ID" value="SDS35604.1"/>
    <property type="molecule type" value="Genomic_DNA"/>
</dbReference>
<dbReference type="SUPFAM" id="SSF50494">
    <property type="entry name" value="Trypsin-like serine proteases"/>
    <property type="match status" value="1"/>
</dbReference>
<proteinExistence type="predicted"/>
<dbReference type="eggNOG" id="COG5640">
    <property type="taxonomic scope" value="Bacteria"/>
</dbReference>